<feature type="compositionally biased region" description="Polar residues" evidence="3">
    <location>
        <begin position="38"/>
        <end position="48"/>
    </location>
</feature>
<evidence type="ECO:0000256" key="1">
    <source>
        <dbReference type="ARBA" id="ARBA00022741"/>
    </source>
</evidence>
<feature type="compositionally biased region" description="Basic residues" evidence="3">
    <location>
        <begin position="243"/>
        <end position="252"/>
    </location>
</feature>
<dbReference type="SUPFAM" id="SSF56112">
    <property type="entry name" value="Protein kinase-like (PK-like)"/>
    <property type="match status" value="1"/>
</dbReference>
<evidence type="ECO:0000259" key="4">
    <source>
        <dbReference type="PROSITE" id="PS50011"/>
    </source>
</evidence>
<dbReference type="InterPro" id="IPR011009">
    <property type="entry name" value="Kinase-like_dom_sf"/>
</dbReference>
<feature type="region of interest" description="Disordered" evidence="3">
    <location>
        <begin position="25"/>
        <end position="48"/>
    </location>
</feature>
<organism evidence="5 6">
    <name type="scientific">Puccinia triticina</name>
    <dbReference type="NCBI Taxonomy" id="208348"/>
    <lineage>
        <taxon>Eukaryota</taxon>
        <taxon>Fungi</taxon>
        <taxon>Dikarya</taxon>
        <taxon>Basidiomycota</taxon>
        <taxon>Pucciniomycotina</taxon>
        <taxon>Pucciniomycetes</taxon>
        <taxon>Pucciniales</taxon>
        <taxon>Pucciniaceae</taxon>
        <taxon>Puccinia</taxon>
    </lineage>
</organism>
<dbReference type="InterPro" id="IPR000719">
    <property type="entry name" value="Prot_kinase_dom"/>
</dbReference>
<dbReference type="EMBL" id="CP110437">
    <property type="protein sequence ID" value="WAQ92699.1"/>
    <property type="molecule type" value="Genomic_DNA"/>
</dbReference>
<evidence type="ECO:0000313" key="5">
    <source>
        <dbReference type="EMBL" id="WAQ92699.1"/>
    </source>
</evidence>
<name>A0ABY7D4Z0_9BASI</name>
<dbReference type="Pfam" id="PF00069">
    <property type="entry name" value="Pkinase"/>
    <property type="match status" value="1"/>
</dbReference>
<feature type="domain" description="Protein kinase" evidence="4">
    <location>
        <begin position="171"/>
        <end position="343"/>
    </location>
</feature>
<sequence length="343" mass="37947">MVAISGLVQVMGTRSRLFRTIPSSLQDPQASFPEKTAPQPSTTAQARSSRLHTSTICININIHYLWPGLFYVPSIPLVDTLQICKSKPHHSFPTLTAMSSYSVGSPTKYSTLKLLPSKALLCSLLDKATPIASQPCSLFHDVIARKTINPHSYSAITGHCNLDSSVIHSSDEVSEPGDPELFAELLAAQGVIEGPVGSPLVIKYFIKQQILADCWERHKLLGPVLVKIHVLDPPGPSQETLRKGGRERRHSVPHQQTGHPNICGILEYFEGSDCYCLVMLRFGDNKDLFKHIELAPNGLLTAKGRRIFGHIFNGVAFLHERNIVHRDLRQECHPQPGWYCPTG</sequence>
<dbReference type="PANTHER" id="PTHR24346:SF51">
    <property type="entry name" value="PAS DOMAIN-CONTAINING SERINE_THREONINE-PROTEIN KINASE"/>
    <property type="match status" value="1"/>
</dbReference>
<dbReference type="Gene3D" id="3.30.200.20">
    <property type="entry name" value="Phosphorylase Kinase, domain 1"/>
    <property type="match status" value="1"/>
</dbReference>
<evidence type="ECO:0000256" key="3">
    <source>
        <dbReference type="SAM" id="MobiDB-lite"/>
    </source>
</evidence>
<dbReference type="Proteomes" id="UP001164743">
    <property type="component" value="Chromosome 17A"/>
</dbReference>
<dbReference type="Gene3D" id="1.10.510.10">
    <property type="entry name" value="Transferase(Phosphotransferase) domain 1"/>
    <property type="match status" value="1"/>
</dbReference>
<proteinExistence type="predicted"/>
<gene>
    <name evidence="5" type="ORF">PtA15_17A181</name>
</gene>
<dbReference type="PROSITE" id="PS50011">
    <property type="entry name" value="PROTEIN_KINASE_DOM"/>
    <property type="match status" value="1"/>
</dbReference>
<reference evidence="5" key="1">
    <citation type="submission" date="2022-10" db="EMBL/GenBank/DDBJ databases">
        <title>Puccinia triticina Genome sequencing and assembly.</title>
        <authorList>
            <person name="Li C."/>
        </authorList>
    </citation>
    <scope>NUCLEOTIDE SEQUENCE</scope>
    <source>
        <strain evidence="5">Pt15</strain>
    </source>
</reference>
<feature type="region of interest" description="Disordered" evidence="3">
    <location>
        <begin position="236"/>
        <end position="256"/>
    </location>
</feature>
<accession>A0ABY7D4Z0</accession>
<keyword evidence="1" id="KW-0547">Nucleotide-binding</keyword>
<keyword evidence="6" id="KW-1185">Reference proteome</keyword>
<evidence type="ECO:0000256" key="2">
    <source>
        <dbReference type="ARBA" id="ARBA00022840"/>
    </source>
</evidence>
<dbReference type="RefSeq" id="XP_053028254.1">
    <property type="nucleotide sequence ID" value="XM_053164270.1"/>
</dbReference>
<dbReference type="GeneID" id="77805165"/>
<protein>
    <recommendedName>
        <fullName evidence="4">Protein kinase domain-containing protein</fullName>
    </recommendedName>
</protein>
<keyword evidence="2" id="KW-0067">ATP-binding</keyword>
<dbReference type="PANTHER" id="PTHR24346">
    <property type="entry name" value="MAP/MICROTUBULE AFFINITY-REGULATING KINASE"/>
    <property type="match status" value="1"/>
</dbReference>
<evidence type="ECO:0000313" key="6">
    <source>
        <dbReference type="Proteomes" id="UP001164743"/>
    </source>
</evidence>